<comment type="caution">
    <text evidence="3">The sequence shown here is derived from an EMBL/GenBank/DDBJ whole genome shotgun (WGS) entry which is preliminary data.</text>
</comment>
<reference evidence="3 4" key="1">
    <citation type="submission" date="2018-10" db="EMBL/GenBank/DDBJ databases">
        <title>Fifty Aureobasidium pullulans genomes reveal a recombining polyextremotolerant generalist.</title>
        <authorList>
            <person name="Gostincar C."/>
            <person name="Turk M."/>
            <person name="Zajc J."/>
            <person name="Gunde-Cimerman N."/>
        </authorList>
    </citation>
    <scope>NUCLEOTIDE SEQUENCE [LARGE SCALE GENOMIC DNA]</scope>
    <source>
        <strain evidence="3 4">EXF-10751</strain>
    </source>
</reference>
<dbReference type="EMBL" id="QZAN01000233">
    <property type="protein sequence ID" value="THW54721.1"/>
    <property type="molecule type" value="Genomic_DNA"/>
</dbReference>
<feature type="transmembrane region" description="Helical" evidence="2">
    <location>
        <begin position="274"/>
        <end position="295"/>
    </location>
</feature>
<dbReference type="InterPro" id="IPR021840">
    <property type="entry name" value="DUF3433"/>
</dbReference>
<organism evidence="3 4">
    <name type="scientific">Aureobasidium pullulans</name>
    <name type="common">Black yeast</name>
    <name type="synonym">Pullularia pullulans</name>
    <dbReference type="NCBI Taxonomy" id="5580"/>
    <lineage>
        <taxon>Eukaryota</taxon>
        <taxon>Fungi</taxon>
        <taxon>Dikarya</taxon>
        <taxon>Ascomycota</taxon>
        <taxon>Pezizomycotina</taxon>
        <taxon>Dothideomycetes</taxon>
        <taxon>Dothideomycetidae</taxon>
        <taxon>Dothideales</taxon>
        <taxon>Saccotheciaceae</taxon>
        <taxon>Aureobasidium</taxon>
    </lineage>
</organism>
<feature type="region of interest" description="Disordered" evidence="1">
    <location>
        <begin position="1147"/>
        <end position="1176"/>
    </location>
</feature>
<evidence type="ECO:0000256" key="1">
    <source>
        <dbReference type="SAM" id="MobiDB-lite"/>
    </source>
</evidence>
<proteinExistence type="predicted"/>
<dbReference type="Proteomes" id="UP000310421">
    <property type="component" value="Unassembled WGS sequence"/>
</dbReference>
<keyword evidence="2" id="KW-1133">Transmembrane helix</keyword>
<accession>A0A4S8YQI8</accession>
<keyword evidence="2" id="KW-0812">Transmembrane</keyword>
<feature type="transmembrane region" description="Helical" evidence="2">
    <location>
        <begin position="975"/>
        <end position="999"/>
    </location>
</feature>
<dbReference type="AlphaFoldDB" id="A0A4S8YQI8"/>
<feature type="transmembrane region" description="Helical" evidence="2">
    <location>
        <begin position="401"/>
        <end position="422"/>
    </location>
</feature>
<evidence type="ECO:0000313" key="4">
    <source>
        <dbReference type="Proteomes" id="UP000310421"/>
    </source>
</evidence>
<sequence>MQFQTNVYQAELDCAPMSLTMTGNVTYRDMFGELLANLTFEASSKDGCSIVFSAIPGYNKVLSEGGGWWAPSPYRDLSSDMKTQDASVETCAGRSMVLVGTALDMVVGDPYTAKTPRFDAELLLCSSKYFSSKVDATVAINQTSVTVMFDVDDYYRTRRPLSEEALNPSSIEQAFFASGWSERFGRNPDSLYNNADAPWYGGPLSAIAAGHRYNEDPRKLQNLTSLLPDMKAMFQQFFGEKLLESWTQSVDREFSIPDAKVTVTKARIIASEDVGFPLAVLLLCSGLLISGVAYLTRLERRPLNLSQEPGKIESTAALILGDSVLRELLCNTDKLSQGILSSGLKGCVLGVTRGQIFVMSNSDKRLIEGTCRHFYTGNNINTQAAEQLPAIHDARPAVVRLPVGALLTCFLFSLLAGLAVLYRLSSSTGFYQTSVAYQLQLHIAQTTATLAPYTIVPTFLAIGAKLWFAMVTDSVQKYQPFVAMMGRPAKLSESISVEYHNTPTALVSLKALKSSHWLLALLGVGAFASEACKFFGISTTIGILLKFQVTVSMSALWYRELRDASRVADLSRGLKIRTVPSESGMSGRNHTLLSSNDTRGLFIPKLYDVSLQNWLYSATTEITQHGVTPAWSKDTWSFLPLDLSGIDNDIRYARGALNNNTQIRNLTLQTIGLKASLDCHSLNYTSDPPLWLTELDFLHSPISNGVSLWNDTNRPLILDLGYTLKNFSSKTLDLQSINCCANDSMGQIGDAVVGYWSNAYGPELTSTWIHGRPIQGLYTPNDDSQQELFVWQQAPQMSAVSCKPRIEAAKSLVTIDIETGVVYEYEIIGTLRNVSEAWSWPYSQKNITRDTTTWDDDGTYPSFEDAVRVNASWGYLFWDAVINSGQQGAWFRFQDPGLNVDLMSYSMLHLANDSREALLDPEILAEHASTTFGIFFKHFANWNITWDADWTGYVYEKDVPSKIDVTISVPTDQLLMSPVAAIMSMSILVFLIFVTVIMFTTNRHKYKAIPRDVNTLASILGWVYASDRLLAWAESAAPSKPWYQALFSKTSPLAAQHRVKMGPFVDSAGNERWGIELVVTEVVDALKEDKAKHQRFLGGYAGESIELQHIDHTAIDGNGDLGAHERLLSLSNLESETMADAHESVYEVEHEHPRRASHGYPKTSSGGGQLDNSTAD</sequence>
<name>A0A4S8YQI8_AURPU</name>
<gene>
    <name evidence="3" type="ORF">D6D20_10000</name>
</gene>
<dbReference type="PANTHER" id="PTHR37544">
    <property type="entry name" value="SPRAY-RELATED"/>
    <property type="match status" value="1"/>
</dbReference>
<dbReference type="PANTHER" id="PTHR37544:SF3">
    <property type="entry name" value="SPRAY"/>
    <property type="match status" value="1"/>
</dbReference>
<protein>
    <submittedName>
        <fullName evidence="3">Uncharacterized protein</fullName>
    </submittedName>
</protein>
<evidence type="ECO:0000256" key="2">
    <source>
        <dbReference type="SAM" id="Phobius"/>
    </source>
</evidence>
<dbReference type="Pfam" id="PF11915">
    <property type="entry name" value="DUF3433"/>
    <property type="match status" value="1"/>
</dbReference>
<keyword evidence="2" id="KW-0472">Membrane</keyword>
<evidence type="ECO:0000313" key="3">
    <source>
        <dbReference type="EMBL" id="THW54721.1"/>
    </source>
</evidence>